<dbReference type="STRING" id="85968.GCA_900073015_03815"/>
<dbReference type="GO" id="GO:0004519">
    <property type="term" value="F:endonuclease activity"/>
    <property type="evidence" value="ECO:0007669"/>
    <property type="project" value="UniProtKB-KW"/>
</dbReference>
<protein>
    <submittedName>
        <fullName evidence="1">HNH endonuclease</fullName>
    </submittedName>
</protein>
<dbReference type="EMBL" id="PDCN02000078">
    <property type="protein sequence ID" value="PIB72852.1"/>
    <property type="molecule type" value="Genomic_DNA"/>
</dbReference>
<keyword evidence="1" id="KW-0378">Hydrolase</keyword>
<name>A0A2G5P377_9MYCO</name>
<comment type="caution">
    <text evidence="1">The sequence shown here is derived from an EMBL/GenBank/DDBJ whole genome shotgun (WGS) entry which is preliminary data.</text>
</comment>
<reference evidence="1 2" key="1">
    <citation type="journal article" date="2017" name="Infect. Genet. Evol.">
        <title>The new phylogeny of the genus Mycobacterium: The old and the news.</title>
        <authorList>
            <person name="Tortoli E."/>
            <person name="Fedrizzi T."/>
            <person name="Meehan C.J."/>
            <person name="Trovato A."/>
            <person name="Grottola A."/>
            <person name="Giacobazzi E."/>
            <person name="Serpini G.F."/>
            <person name="Tagliazucchi S."/>
            <person name="Fabio A."/>
            <person name="Bettua C."/>
            <person name="Bertorelli R."/>
            <person name="Frascaro F."/>
            <person name="De Sanctis V."/>
            <person name="Pecorari M."/>
            <person name="Jousson O."/>
            <person name="Segata N."/>
            <person name="Cirillo D.M."/>
        </authorList>
    </citation>
    <scope>NUCLEOTIDE SEQUENCE [LARGE SCALE GENOMIC DNA]</scope>
    <source>
        <strain evidence="1 2">CIP1034565</strain>
    </source>
</reference>
<evidence type="ECO:0000313" key="2">
    <source>
        <dbReference type="Proteomes" id="UP000230551"/>
    </source>
</evidence>
<keyword evidence="2" id="KW-1185">Reference proteome</keyword>
<sequence length="119" mass="12441">MFDLLYNPTRVFDEPRLDAVLVAAVGLRNLADHVLASATAAAERAGVPTRRHLRSGAQLLTGLGVVPGTAYRLARVGRAAHELPAVTQAQRLAAMGAELADAIGVGVAHIGARVDLDEQ</sequence>
<dbReference type="Proteomes" id="UP000230551">
    <property type="component" value="Unassembled WGS sequence"/>
</dbReference>
<proteinExistence type="predicted"/>
<dbReference type="AlphaFoldDB" id="A0A2G5P377"/>
<keyword evidence="1" id="KW-0255">Endonuclease</keyword>
<gene>
    <name evidence="1" type="ORF">CQY22_018625</name>
</gene>
<feature type="non-terminal residue" evidence="1">
    <location>
        <position position="119"/>
    </location>
</feature>
<keyword evidence="1" id="KW-0540">Nuclease</keyword>
<accession>A0A2G5P377</accession>
<organism evidence="1 2">
    <name type="scientific">Mycolicibacterium brumae</name>
    <dbReference type="NCBI Taxonomy" id="85968"/>
    <lineage>
        <taxon>Bacteria</taxon>
        <taxon>Bacillati</taxon>
        <taxon>Actinomycetota</taxon>
        <taxon>Actinomycetes</taxon>
        <taxon>Mycobacteriales</taxon>
        <taxon>Mycobacteriaceae</taxon>
        <taxon>Mycolicibacterium</taxon>
    </lineage>
</organism>
<evidence type="ECO:0000313" key="1">
    <source>
        <dbReference type="EMBL" id="PIB72852.1"/>
    </source>
</evidence>